<evidence type="ECO:0000256" key="2">
    <source>
        <dbReference type="ARBA" id="ARBA00023043"/>
    </source>
</evidence>
<keyword evidence="2" id="KW-0040">ANK repeat</keyword>
<accession>A0ABP0BGI5</accession>
<keyword evidence="4" id="KW-1185">Reference proteome</keyword>
<dbReference type="InterPro" id="IPR002110">
    <property type="entry name" value="Ankyrin_rpt"/>
</dbReference>
<dbReference type="Pfam" id="PF12796">
    <property type="entry name" value="Ank_2"/>
    <property type="match status" value="1"/>
</dbReference>
<proteinExistence type="predicted"/>
<reference evidence="3 4" key="1">
    <citation type="submission" date="2024-01" db="EMBL/GenBank/DDBJ databases">
        <authorList>
            <person name="Allen C."/>
            <person name="Tagirdzhanova G."/>
        </authorList>
    </citation>
    <scope>NUCLEOTIDE SEQUENCE [LARGE SCALE GENOMIC DNA]</scope>
</reference>
<sequence>MSEPESNNQEIPTGRGLFDNWPVGHHVFKKYRDDDMVKLSEALQANDLAAVNDLITIFMAKGHTIHQLSDILHEAVAVDNAEFAEKLIRRWIILTDSYIYTACGTFLDDPRHLVDVFKGDLLHHALDRKTDVVPVLTMLLDHGAPINEGLYARHLASQEMYFFMPRGPPPHKAAEEGQLDAVCFLLRRHAGVSIRDTKGKSAIFYAQKMGHTEIVEVLEKAMAEFKSQHL</sequence>
<dbReference type="Gene3D" id="1.25.40.20">
    <property type="entry name" value="Ankyrin repeat-containing domain"/>
    <property type="match status" value="1"/>
</dbReference>
<protein>
    <recommendedName>
        <fullName evidence="5">Ankyrin repeat protein</fullName>
    </recommendedName>
</protein>
<dbReference type="InterPro" id="IPR050776">
    <property type="entry name" value="Ank_Repeat/CDKN_Inhibitor"/>
</dbReference>
<dbReference type="SUPFAM" id="SSF48403">
    <property type="entry name" value="Ankyrin repeat"/>
    <property type="match status" value="1"/>
</dbReference>
<evidence type="ECO:0000313" key="3">
    <source>
        <dbReference type="EMBL" id="CAK7218742.1"/>
    </source>
</evidence>
<organism evidence="3 4">
    <name type="scientific">Sporothrix eucalyptigena</name>
    <dbReference type="NCBI Taxonomy" id="1812306"/>
    <lineage>
        <taxon>Eukaryota</taxon>
        <taxon>Fungi</taxon>
        <taxon>Dikarya</taxon>
        <taxon>Ascomycota</taxon>
        <taxon>Pezizomycotina</taxon>
        <taxon>Sordariomycetes</taxon>
        <taxon>Sordariomycetidae</taxon>
        <taxon>Ophiostomatales</taxon>
        <taxon>Ophiostomataceae</taxon>
        <taxon>Sporothrix</taxon>
    </lineage>
</organism>
<dbReference type="EMBL" id="CAWUHD010000029">
    <property type="protein sequence ID" value="CAK7218742.1"/>
    <property type="molecule type" value="Genomic_DNA"/>
</dbReference>
<evidence type="ECO:0000256" key="1">
    <source>
        <dbReference type="ARBA" id="ARBA00022737"/>
    </source>
</evidence>
<evidence type="ECO:0008006" key="5">
    <source>
        <dbReference type="Google" id="ProtNLM"/>
    </source>
</evidence>
<dbReference type="Proteomes" id="UP001642482">
    <property type="component" value="Unassembled WGS sequence"/>
</dbReference>
<gene>
    <name evidence="3" type="ORF">SEUCBS140593_003653</name>
</gene>
<dbReference type="InterPro" id="IPR036770">
    <property type="entry name" value="Ankyrin_rpt-contain_sf"/>
</dbReference>
<dbReference type="PANTHER" id="PTHR24201:SF15">
    <property type="entry name" value="ANKYRIN REPEAT DOMAIN-CONTAINING PROTEIN 66"/>
    <property type="match status" value="1"/>
</dbReference>
<comment type="caution">
    <text evidence="3">The sequence shown here is derived from an EMBL/GenBank/DDBJ whole genome shotgun (WGS) entry which is preliminary data.</text>
</comment>
<keyword evidence="1" id="KW-0677">Repeat</keyword>
<name>A0ABP0BGI5_9PEZI</name>
<evidence type="ECO:0000313" key="4">
    <source>
        <dbReference type="Proteomes" id="UP001642482"/>
    </source>
</evidence>
<dbReference type="PANTHER" id="PTHR24201">
    <property type="entry name" value="ANK_REP_REGION DOMAIN-CONTAINING PROTEIN"/>
    <property type="match status" value="1"/>
</dbReference>